<dbReference type="InterPro" id="IPR039528">
    <property type="entry name" value="DPM1-like"/>
</dbReference>
<name>A0ABU5N2G8_9MICO</name>
<dbReference type="Pfam" id="PF00535">
    <property type="entry name" value="Glycos_transf_2"/>
    <property type="match status" value="1"/>
</dbReference>
<dbReference type="InterPro" id="IPR029044">
    <property type="entry name" value="Nucleotide-diphossugar_trans"/>
</dbReference>
<proteinExistence type="inferred from homology"/>
<accession>A0ABU5N2G8</accession>
<dbReference type="InterPro" id="IPR001173">
    <property type="entry name" value="Glyco_trans_2-like"/>
</dbReference>
<dbReference type="Gene3D" id="3.90.550.10">
    <property type="entry name" value="Spore Coat Polysaccharide Biosynthesis Protein SpsA, Chain A"/>
    <property type="match status" value="1"/>
</dbReference>
<keyword evidence="3" id="KW-0808">Transferase</keyword>
<reference evidence="5 6" key="1">
    <citation type="submission" date="2023-10" db="EMBL/GenBank/DDBJ databases">
        <title>Microbacterium xanthum sp. nov., isolated from seaweed.</title>
        <authorList>
            <person name="Lee S.D."/>
        </authorList>
    </citation>
    <scope>NUCLEOTIDE SEQUENCE [LARGE SCALE GENOMIC DNA]</scope>
    <source>
        <strain evidence="5 6">KCTC 19124</strain>
    </source>
</reference>
<protein>
    <submittedName>
        <fullName evidence="5">Polyprenol monophosphomannose synthase</fullName>
    </submittedName>
</protein>
<evidence type="ECO:0000259" key="4">
    <source>
        <dbReference type="Pfam" id="PF00535"/>
    </source>
</evidence>
<feature type="domain" description="Glycosyltransferase 2-like" evidence="4">
    <location>
        <begin position="11"/>
        <end position="175"/>
    </location>
</feature>
<comment type="caution">
    <text evidence="5">The sequence shown here is derived from an EMBL/GenBank/DDBJ whole genome shotgun (WGS) entry which is preliminary data.</text>
</comment>
<sequence>MTDDAALKTLVIIPTYNEIDNLEPIVGRVLAANAHTDILVVDDASPDGTGDLADVLANRHPEVHVLHRAEKDGLGGAYLAGFAWGLERGYWALVEMDADGSHDPADLPRMIDQLSQHDVVLGSRWTPGGQVKNWPLHRKVISRGGNIYTRLALAIDVRDATGGYRVFNARALERIDLADVASQGYCFQVDLLWRALQRQLRVVEVPITFVERERGVSKMSGSIVAESLARVTLWGITRRLAELGELVRHGRRLPSVRWTSHRTLPAAGR</sequence>
<dbReference type="RefSeq" id="WP_194423015.1">
    <property type="nucleotide sequence ID" value="NZ_BAAAPT010000001.1"/>
</dbReference>
<organism evidence="5 6">
    <name type="scientific">Microbacterium aquimaris</name>
    <dbReference type="NCBI Taxonomy" id="459816"/>
    <lineage>
        <taxon>Bacteria</taxon>
        <taxon>Bacillati</taxon>
        <taxon>Actinomycetota</taxon>
        <taxon>Actinomycetes</taxon>
        <taxon>Micrococcales</taxon>
        <taxon>Microbacteriaceae</taxon>
        <taxon>Microbacterium</taxon>
    </lineage>
</organism>
<keyword evidence="6" id="KW-1185">Reference proteome</keyword>
<evidence type="ECO:0000313" key="6">
    <source>
        <dbReference type="Proteomes" id="UP001291912"/>
    </source>
</evidence>
<evidence type="ECO:0000256" key="3">
    <source>
        <dbReference type="ARBA" id="ARBA00022679"/>
    </source>
</evidence>
<dbReference type="CDD" id="cd06442">
    <property type="entry name" value="DPM1_like"/>
    <property type="match status" value="1"/>
</dbReference>
<evidence type="ECO:0000256" key="2">
    <source>
        <dbReference type="ARBA" id="ARBA00022676"/>
    </source>
</evidence>
<dbReference type="PANTHER" id="PTHR43398">
    <property type="entry name" value="DOLICHOL-PHOSPHATE MANNOSYLTRANSFERASE SUBUNIT 1"/>
    <property type="match status" value="1"/>
</dbReference>
<keyword evidence="2" id="KW-0328">Glycosyltransferase</keyword>
<dbReference type="PANTHER" id="PTHR43398:SF1">
    <property type="entry name" value="DOLICHOL-PHOSPHATE MANNOSYLTRANSFERASE SUBUNIT 1"/>
    <property type="match status" value="1"/>
</dbReference>
<comment type="similarity">
    <text evidence="1">Belongs to the glycosyltransferase 2 family.</text>
</comment>
<evidence type="ECO:0000313" key="5">
    <source>
        <dbReference type="EMBL" id="MDZ8160267.1"/>
    </source>
</evidence>
<gene>
    <name evidence="5" type="ORF">R2Q92_00340</name>
</gene>
<dbReference type="SUPFAM" id="SSF53448">
    <property type="entry name" value="Nucleotide-diphospho-sugar transferases"/>
    <property type="match status" value="1"/>
</dbReference>
<evidence type="ECO:0000256" key="1">
    <source>
        <dbReference type="ARBA" id="ARBA00006739"/>
    </source>
</evidence>
<dbReference type="EMBL" id="JAWJYN010000001">
    <property type="protein sequence ID" value="MDZ8160267.1"/>
    <property type="molecule type" value="Genomic_DNA"/>
</dbReference>
<dbReference type="Proteomes" id="UP001291912">
    <property type="component" value="Unassembled WGS sequence"/>
</dbReference>